<evidence type="ECO:0000313" key="3">
    <source>
        <dbReference type="EMBL" id="MDR5895201.1"/>
    </source>
</evidence>
<accession>A0ABU1GT65</accession>
<proteinExistence type="predicted"/>
<dbReference type="SUPFAM" id="SSF54631">
    <property type="entry name" value="CBS-domain pair"/>
    <property type="match status" value="1"/>
</dbReference>
<feature type="domain" description="CBS" evidence="2">
    <location>
        <begin position="120"/>
        <end position="188"/>
    </location>
</feature>
<evidence type="ECO:0000259" key="2">
    <source>
        <dbReference type="PROSITE" id="PS51371"/>
    </source>
</evidence>
<evidence type="ECO:0000256" key="1">
    <source>
        <dbReference type="PROSITE-ProRule" id="PRU00703"/>
    </source>
</evidence>
<sequence>MTTETVYNSLTLSGLETVRDIAKPKARTSEAALDMDSPAIALLTDFEASRAQTVPSSTSATQAIAIMKNNGVHMLLVIDSDGHFTGIVGARQLFGGRAITVAMNQYNIERSEVTVDMVKVSRNDLHALDFNRLEKATLGDLVKTLKESGDRHILIKDSCDQNGCRIRGVISAADITHALGIDLDHPPEAHSFSAICSVVLGHEL</sequence>
<dbReference type="EMBL" id="JARWAO010000002">
    <property type="protein sequence ID" value="MDR5895201.1"/>
    <property type="molecule type" value="Genomic_DNA"/>
</dbReference>
<dbReference type="RefSeq" id="WP_251590496.1">
    <property type="nucleotide sequence ID" value="NZ_JAMLJI010000001.1"/>
</dbReference>
<comment type="caution">
    <text evidence="3">The sequence shown here is derived from an EMBL/GenBank/DDBJ whole genome shotgun (WGS) entry which is preliminary data.</text>
</comment>
<gene>
    <name evidence="3" type="ORF">QC825_03790</name>
</gene>
<protein>
    <submittedName>
        <fullName evidence="3">CBS domain-containing protein</fullName>
    </submittedName>
</protein>
<dbReference type="PROSITE" id="PS51371">
    <property type="entry name" value="CBS"/>
    <property type="match status" value="2"/>
</dbReference>
<keyword evidence="1" id="KW-0129">CBS domain</keyword>
<dbReference type="Proteomes" id="UP001269375">
    <property type="component" value="Unassembled WGS sequence"/>
</dbReference>
<organism evidence="3 4">
    <name type="scientific">Larsenimonas suaedae</name>
    <dbReference type="NCBI Taxonomy" id="1851019"/>
    <lineage>
        <taxon>Bacteria</taxon>
        <taxon>Pseudomonadati</taxon>
        <taxon>Pseudomonadota</taxon>
        <taxon>Gammaproteobacteria</taxon>
        <taxon>Oceanospirillales</taxon>
        <taxon>Halomonadaceae</taxon>
        <taxon>Larsenimonas</taxon>
    </lineage>
</organism>
<keyword evidence="4" id="KW-1185">Reference proteome</keyword>
<dbReference type="InterPro" id="IPR000644">
    <property type="entry name" value="CBS_dom"/>
</dbReference>
<dbReference type="InterPro" id="IPR046342">
    <property type="entry name" value="CBS_dom_sf"/>
</dbReference>
<reference evidence="3 4" key="1">
    <citation type="submission" date="2023-04" db="EMBL/GenBank/DDBJ databases">
        <title>A long-awaited taxogenomic arrangement of the family Halomonadaceae.</title>
        <authorList>
            <person name="De La Haba R."/>
            <person name="Chuvochina M."/>
            <person name="Wittouck S."/>
            <person name="Arahal D.R."/>
            <person name="Sanchez-Porro C."/>
            <person name="Hugenholtz P."/>
            <person name="Ventosa A."/>
        </authorList>
    </citation>
    <scope>NUCLEOTIDE SEQUENCE [LARGE SCALE GENOMIC DNA]</scope>
    <source>
        <strain evidence="3 4">DSM 22428</strain>
    </source>
</reference>
<dbReference type="Pfam" id="PF00571">
    <property type="entry name" value="CBS"/>
    <property type="match status" value="1"/>
</dbReference>
<dbReference type="Gene3D" id="3.10.580.10">
    <property type="entry name" value="CBS-domain"/>
    <property type="match status" value="1"/>
</dbReference>
<name>A0ABU1GT65_9GAMM</name>
<feature type="domain" description="CBS" evidence="2">
    <location>
        <begin position="47"/>
        <end position="103"/>
    </location>
</feature>
<evidence type="ECO:0000313" key="4">
    <source>
        <dbReference type="Proteomes" id="UP001269375"/>
    </source>
</evidence>